<protein>
    <submittedName>
        <fullName evidence="4">ABC transporter substrate-binding protein</fullName>
    </submittedName>
</protein>
<sequence>MRTFLFLLFMAILSSTSEAALPKIMVEDAWPPFAFKKQGQPAGLSVDLVQEAFRLVDEKPQLVQVPYPRCLALTAAGKFPACFNSAHSSEMNKDFLFPKESLFKSRGLIVTNLSSSARLKIERVTDLEGRSVALPTGFPFGPQFDENKKIKKIFTASDYNSLRMLKANRVAFIAIDEFVYYYLVKENPEFRNFSVLLLLSEEDIFVHFAKNEEGRLLLKKFEVGLAKLKKSPRYQEILESWIGPIKKDQEQILTSLPEAPPL</sequence>
<dbReference type="AlphaFoldDB" id="A0A150WUP6"/>
<proteinExistence type="predicted"/>
<dbReference type="Gene3D" id="3.40.190.10">
    <property type="entry name" value="Periplasmic binding protein-like II"/>
    <property type="match status" value="2"/>
</dbReference>
<dbReference type="EMBL" id="LUKF01000003">
    <property type="protein sequence ID" value="KYG70012.1"/>
    <property type="molecule type" value="Genomic_DNA"/>
</dbReference>
<comment type="caution">
    <text evidence="4">The sequence shown here is derived from an EMBL/GenBank/DDBJ whole genome shotgun (WGS) entry which is preliminary data.</text>
</comment>
<dbReference type="InterPro" id="IPR001638">
    <property type="entry name" value="Solute-binding_3/MltF_N"/>
</dbReference>
<evidence type="ECO:0000256" key="1">
    <source>
        <dbReference type="ARBA" id="ARBA00022729"/>
    </source>
</evidence>
<feature type="domain" description="Solute-binding protein family 3/N-terminal" evidence="3">
    <location>
        <begin position="23"/>
        <end position="245"/>
    </location>
</feature>
<evidence type="ECO:0000256" key="2">
    <source>
        <dbReference type="SAM" id="SignalP"/>
    </source>
</evidence>
<feature type="chain" id="PRO_5007573722" evidence="2">
    <location>
        <begin position="20"/>
        <end position="262"/>
    </location>
</feature>
<reference evidence="4 5" key="1">
    <citation type="submission" date="2016-03" db="EMBL/GenBank/DDBJ databases">
        <authorList>
            <person name="Ploux O."/>
        </authorList>
    </citation>
    <scope>NUCLEOTIDE SEQUENCE [LARGE SCALE GENOMIC DNA]</scope>
    <source>
        <strain evidence="4 5">BER2</strain>
    </source>
</reference>
<evidence type="ECO:0000313" key="4">
    <source>
        <dbReference type="EMBL" id="KYG70012.1"/>
    </source>
</evidence>
<evidence type="ECO:0000313" key="5">
    <source>
        <dbReference type="Proteomes" id="UP000075391"/>
    </source>
</evidence>
<keyword evidence="1 2" id="KW-0732">Signal</keyword>
<feature type="signal peptide" evidence="2">
    <location>
        <begin position="1"/>
        <end position="19"/>
    </location>
</feature>
<name>A0A150WUP6_BDEBC</name>
<dbReference type="SUPFAM" id="SSF53850">
    <property type="entry name" value="Periplasmic binding protein-like II"/>
    <property type="match status" value="1"/>
</dbReference>
<gene>
    <name evidence="4" type="ORF">AZI85_15075</name>
</gene>
<evidence type="ECO:0000259" key="3">
    <source>
        <dbReference type="SMART" id="SM00062"/>
    </source>
</evidence>
<dbReference type="Pfam" id="PF00497">
    <property type="entry name" value="SBP_bac_3"/>
    <property type="match status" value="1"/>
</dbReference>
<dbReference type="SMART" id="SM00062">
    <property type="entry name" value="PBPb"/>
    <property type="match status" value="1"/>
</dbReference>
<accession>A0A150WUP6</accession>
<dbReference type="RefSeq" id="WP_063242930.1">
    <property type="nucleotide sequence ID" value="NZ_LUKF01000003.1"/>
</dbReference>
<dbReference type="PANTHER" id="PTHR35936:SF35">
    <property type="entry name" value="L-CYSTINE-BINDING PROTEIN TCYJ"/>
    <property type="match status" value="1"/>
</dbReference>
<dbReference type="PANTHER" id="PTHR35936">
    <property type="entry name" value="MEMBRANE-BOUND LYTIC MUREIN TRANSGLYCOSYLASE F"/>
    <property type="match status" value="1"/>
</dbReference>
<organism evidence="4 5">
    <name type="scientific">Bdellovibrio bacteriovorus</name>
    <dbReference type="NCBI Taxonomy" id="959"/>
    <lineage>
        <taxon>Bacteria</taxon>
        <taxon>Pseudomonadati</taxon>
        <taxon>Bdellovibrionota</taxon>
        <taxon>Bdellovibrionia</taxon>
        <taxon>Bdellovibrionales</taxon>
        <taxon>Pseudobdellovibrionaceae</taxon>
        <taxon>Bdellovibrio</taxon>
    </lineage>
</organism>
<dbReference type="Proteomes" id="UP000075391">
    <property type="component" value="Unassembled WGS sequence"/>
</dbReference>